<comment type="caution">
    <text evidence="2">The sequence shown here is derived from an EMBL/GenBank/DDBJ whole genome shotgun (WGS) entry which is preliminary data.</text>
</comment>
<name>A0AAE1CY23_9GAST</name>
<dbReference type="Proteomes" id="UP001283361">
    <property type="component" value="Unassembled WGS sequence"/>
</dbReference>
<reference evidence="2" key="1">
    <citation type="journal article" date="2023" name="G3 (Bethesda)">
        <title>A reference genome for the long-term kleptoplast-retaining sea slug Elysia crispata morphotype clarki.</title>
        <authorList>
            <person name="Eastman K.E."/>
            <person name="Pendleton A.L."/>
            <person name="Shaikh M.A."/>
            <person name="Suttiyut T."/>
            <person name="Ogas R."/>
            <person name="Tomko P."/>
            <person name="Gavelis G."/>
            <person name="Widhalm J.R."/>
            <person name="Wisecaver J.H."/>
        </authorList>
    </citation>
    <scope>NUCLEOTIDE SEQUENCE</scope>
    <source>
        <strain evidence="2">ECLA1</strain>
    </source>
</reference>
<keyword evidence="3" id="KW-1185">Reference proteome</keyword>
<evidence type="ECO:0000313" key="2">
    <source>
        <dbReference type="EMBL" id="KAK3744185.1"/>
    </source>
</evidence>
<gene>
    <name evidence="2" type="ORF">RRG08_038560</name>
</gene>
<protein>
    <submittedName>
        <fullName evidence="2">Uncharacterized protein</fullName>
    </submittedName>
</protein>
<dbReference type="EMBL" id="JAWDGP010006272">
    <property type="protein sequence ID" value="KAK3744185.1"/>
    <property type="molecule type" value="Genomic_DNA"/>
</dbReference>
<feature type="region of interest" description="Disordered" evidence="1">
    <location>
        <begin position="94"/>
        <end position="114"/>
    </location>
</feature>
<evidence type="ECO:0000256" key="1">
    <source>
        <dbReference type="SAM" id="MobiDB-lite"/>
    </source>
</evidence>
<sequence>MSLFFFIGRQTSPLVSPSREIIGQQGSKKWPAARLLTSHYDHSLFPHNLTRPGEKIRHNKHPRYRVDTEWVTGDLSPGGRSEYDTRVVACARWSRQQNMEGEGGGSLGVSTETDSRLIPSIPVSAVDLE</sequence>
<accession>A0AAE1CY23</accession>
<dbReference type="AlphaFoldDB" id="A0AAE1CY23"/>
<evidence type="ECO:0000313" key="3">
    <source>
        <dbReference type="Proteomes" id="UP001283361"/>
    </source>
</evidence>
<organism evidence="2 3">
    <name type="scientific">Elysia crispata</name>
    <name type="common">lettuce slug</name>
    <dbReference type="NCBI Taxonomy" id="231223"/>
    <lineage>
        <taxon>Eukaryota</taxon>
        <taxon>Metazoa</taxon>
        <taxon>Spiralia</taxon>
        <taxon>Lophotrochozoa</taxon>
        <taxon>Mollusca</taxon>
        <taxon>Gastropoda</taxon>
        <taxon>Heterobranchia</taxon>
        <taxon>Euthyneura</taxon>
        <taxon>Panpulmonata</taxon>
        <taxon>Sacoglossa</taxon>
        <taxon>Placobranchoidea</taxon>
        <taxon>Plakobranchidae</taxon>
        <taxon>Elysia</taxon>
    </lineage>
</organism>
<proteinExistence type="predicted"/>